<protein>
    <submittedName>
        <fullName evidence="2">Uncharacterized protein</fullName>
    </submittedName>
</protein>
<feature type="region of interest" description="Disordered" evidence="1">
    <location>
        <begin position="177"/>
        <end position="224"/>
    </location>
</feature>
<comment type="caution">
    <text evidence="2">The sequence shown here is derived from an EMBL/GenBank/DDBJ whole genome shotgun (WGS) entry which is preliminary data.</text>
</comment>
<dbReference type="AlphaFoldDB" id="K0T2Z4"/>
<reference evidence="2 3" key="1">
    <citation type="journal article" date="2012" name="Genome Biol.">
        <title>Genome and low-iron response of an oceanic diatom adapted to chronic iron limitation.</title>
        <authorList>
            <person name="Lommer M."/>
            <person name="Specht M."/>
            <person name="Roy A.S."/>
            <person name="Kraemer L."/>
            <person name="Andreson R."/>
            <person name="Gutowska M.A."/>
            <person name="Wolf J."/>
            <person name="Bergner S.V."/>
            <person name="Schilhabel M.B."/>
            <person name="Klostermeier U.C."/>
            <person name="Beiko R.G."/>
            <person name="Rosenstiel P."/>
            <person name="Hippler M."/>
            <person name="Laroche J."/>
        </authorList>
    </citation>
    <scope>NUCLEOTIDE SEQUENCE [LARGE SCALE GENOMIC DNA]</scope>
    <source>
        <strain evidence="2 3">CCMP1005</strain>
    </source>
</reference>
<evidence type="ECO:0000313" key="3">
    <source>
        <dbReference type="Proteomes" id="UP000266841"/>
    </source>
</evidence>
<organism evidence="2 3">
    <name type="scientific">Thalassiosira oceanica</name>
    <name type="common">Marine diatom</name>
    <dbReference type="NCBI Taxonomy" id="159749"/>
    <lineage>
        <taxon>Eukaryota</taxon>
        <taxon>Sar</taxon>
        <taxon>Stramenopiles</taxon>
        <taxon>Ochrophyta</taxon>
        <taxon>Bacillariophyta</taxon>
        <taxon>Coscinodiscophyceae</taxon>
        <taxon>Thalassiosirophycidae</taxon>
        <taxon>Thalassiosirales</taxon>
        <taxon>Thalassiosiraceae</taxon>
        <taxon>Thalassiosira</taxon>
    </lineage>
</organism>
<feature type="region of interest" description="Disordered" evidence="1">
    <location>
        <begin position="141"/>
        <end position="162"/>
    </location>
</feature>
<name>K0T2Z4_THAOC</name>
<accession>K0T2Z4</accession>
<feature type="non-terminal residue" evidence="2">
    <location>
        <position position="224"/>
    </location>
</feature>
<keyword evidence="3" id="KW-1185">Reference proteome</keyword>
<evidence type="ECO:0000313" key="2">
    <source>
        <dbReference type="EMBL" id="EJK71534.1"/>
    </source>
</evidence>
<dbReference type="EMBL" id="AGNL01007102">
    <property type="protein sequence ID" value="EJK71534.1"/>
    <property type="molecule type" value="Genomic_DNA"/>
</dbReference>
<evidence type="ECO:0000256" key="1">
    <source>
        <dbReference type="SAM" id="MobiDB-lite"/>
    </source>
</evidence>
<proteinExistence type="predicted"/>
<sequence>MIGKVLSVPEPGVNRIEYFVGLSIIPLNHSGEFVADRTGATNGAHCCPGHELDGWTPTDTRTRVLEVRSPKQQQLPLMARIQLIKREAAGATDVQRQQLPLASRIQLIKREAARATGRFATAAGFPAAMLSVPPALAHPIPSPSTTLSSSSHQRSVDPFTTPLPSLLTPINFSADVRSTFPPHMRNHAGGGQKDNNVGGPQAGDSGGAAAATAAPRPTVGRILP</sequence>
<dbReference type="Proteomes" id="UP000266841">
    <property type="component" value="Unassembled WGS sequence"/>
</dbReference>
<gene>
    <name evidence="2" type="ORF">THAOC_07012</name>
</gene>